<protein>
    <submittedName>
        <fullName evidence="1">Uncharacterized protein</fullName>
    </submittedName>
</protein>
<gene>
    <name evidence="1" type="ORF">Cdeb_01946</name>
</gene>
<evidence type="ECO:0000313" key="1">
    <source>
        <dbReference type="EMBL" id="RKO61041.1"/>
    </source>
</evidence>
<sequence length="160" mass="18413">MQGRRVFRGITLIREETFRFSRHLSVMTRHCGRVFLHSGSAFRYPSSGISVLPGKFRLFLSPETLSRMDLFRSRLAVFHCLLYRGLYSQRPGLSMLSCFFIFHPARSFPFICRRNSKRAVFRIATIGTAKTRPKTPPASSPIKIDNMMKRGCKSTLFPTT</sequence>
<name>A0A420VBR3_9BACI</name>
<dbReference type="Proteomes" id="UP000286235">
    <property type="component" value="Unassembled WGS sequence"/>
</dbReference>
<keyword evidence="2" id="KW-1185">Reference proteome</keyword>
<accession>A0A420VBR3</accession>
<dbReference type="EMBL" id="AZRV01000047">
    <property type="protein sequence ID" value="RKO61041.1"/>
    <property type="molecule type" value="Genomic_DNA"/>
</dbReference>
<reference evidence="1 2" key="1">
    <citation type="submission" date="2013-12" db="EMBL/GenBank/DDBJ databases">
        <title>Genome and proteome characterization of Caldibacillus debilis GB1 derived from a cellulolytic aero-tolerant co-culture.</title>
        <authorList>
            <person name="Wushke S.T."/>
            <person name="Zhang X."/>
            <person name="Fristensky B."/>
            <person name="Wilkins J.A."/>
            <person name="Levin D.B."/>
            <person name="Sparling R."/>
        </authorList>
    </citation>
    <scope>NUCLEOTIDE SEQUENCE [LARGE SCALE GENOMIC DNA]</scope>
    <source>
        <strain evidence="1 2">GB1</strain>
    </source>
</reference>
<dbReference type="AlphaFoldDB" id="A0A420VBR3"/>
<comment type="caution">
    <text evidence="1">The sequence shown here is derived from an EMBL/GenBank/DDBJ whole genome shotgun (WGS) entry which is preliminary data.</text>
</comment>
<proteinExistence type="predicted"/>
<evidence type="ECO:0000313" key="2">
    <source>
        <dbReference type="Proteomes" id="UP000286235"/>
    </source>
</evidence>
<organism evidence="1 2">
    <name type="scientific">Caldibacillus debilis GB1</name>
    <dbReference type="NCBI Taxonomy" id="1339248"/>
    <lineage>
        <taxon>Bacteria</taxon>
        <taxon>Bacillati</taxon>
        <taxon>Bacillota</taxon>
        <taxon>Bacilli</taxon>
        <taxon>Bacillales</taxon>
        <taxon>Bacillaceae</taxon>
        <taxon>Caldibacillus</taxon>
    </lineage>
</organism>